<accession>A0AAV4PR29</accession>
<evidence type="ECO:0000313" key="1">
    <source>
        <dbReference type="EMBL" id="GIX99877.1"/>
    </source>
</evidence>
<protein>
    <recommendedName>
        <fullName evidence="3">Secreted protein</fullName>
    </recommendedName>
</protein>
<gene>
    <name evidence="1" type="ORF">CDAR_238801</name>
</gene>
<keyword evidence="2" id="KW-1185">Reference proteome</keyword>
<sequence>MFFAFVLLHATDRKGSQGSAFGYLDDLSYCSGTGAHRLLYVDGTRSWGGLRGRLLDIWTIYLAVEVQEFTVHRLL</sequence>
<name>A0AAV4PR29_9ARAC</name>
<dbReference type="Proteomes" id="UP001054837">
    <property type="component" value="Unassembled WGS sequence"/>
</dbReference>
<evidence type="ECO:0008006" key="3">
    <source>
        <dbReference type="Google" id="ProtNLM"/>
    </source>
</evidence>
<proteinExistence type="predicted"/>
<evidence type="ECO:0000313" key="2">
    <source>
        <dbReference type="Proteomes" id="UP001054837"/>
    </source>
</evidence>
<organism evidence="1 2">
    <name type="scientific">Caerostris darwini</name>
    <dbReference type="NCBI Taxonomy" id="1538125"/>
    <lineage>
        <taxon>Eukaryota</taxon>
        <taxon>Metazoa</taxon>
        <taxon>Ecdysozoa</taxon>
        <taxon>Arthropoda</taxon>
        <taxon>Chelicerata</taxon>
        <taxon>Arachnida</taxon>
        <taxon>Araneae</taxon>
        <taxon>Araneomorphae</taxon>
        <taxon>Entelegynae</taxon>
        <taxon>Araneoidea</taxon>
        <taxon>Araneidae</taxon>
        <taxon>Caerostris</taxon>
    </lineage>
</organism>
<reference evidence="1 2" key="1">
    <citation type="submission" date="2021-06" db="EMBL/GenBank/DDBJ databases">
        <title>Caerostris darwini draft genome.</title>
        <authorList>
            <person name="Kono N."/>
            <person name="Arakawa K."/>
        </authorList>
    </citation>
    <scope>NUCLEOTIDE SEQUENCE [LARGE SCALE GENOMIC DNA]</scope>
</reference>
<comment type="caution">
    <text evidence="1">The sequence shown here is derived from an EMBL/GenBank/DDBJ whole genome shotgun (WGS) entry which is preliminary data.</text>
</comment>
<dbReference type="EMBL" id="BPLQ01003353">
    <property type="protein sequence ID" value="GIX99877.1"/>
    <property type="molecule type" value="Genomic_DNA"/>
</dbReference>
<dbReference type="AlphaFoldDB" id="A0AAV4PR29"/>